<gene>
    <name evidence="1" type="ORF">CLUP02_07378</name>
</gene>
<dbReference type="GeneID" id="73341383"/>
<reference evidence="1" key="1">
    <citation type="journal article" date="2021" name="Mol. Plant Microbe Interact.">
        <title>Complete Genome Sequence of the Plant-Pathogenic Fungus Colletotrichum lupini.</title>
        <authorList>
            <person name="Baroncelli R."/>
            <person name="Pensec F."/>
            <person name="Da Lio D."/>
            <person name="Boufleur T."/>
            <person name="Vicente I."/>
            <person name="Sarrocco S."/>
            <person name="Picot A."/>
            <person name="Baraldi E."/>
            <person name="Sukno S."/>
            <person name="Thon M."/>
            <person name="Le Floch G."/>
        </authorList>
    </citation>
    <scope>NUCLEOTIDE SEQUENCE</scope>
    <source>
        <strain evidence="1">IMI 504893</strain>
    </source>
</reference>
<name>A0A9Q8WGF9_9PEZI</name>
<keyword evidence="2" id="KW-1185">Reference proteome</keyword>
<dbReference type="Proteomes" id="UP000830671">
    <property type="component" value="Chromosome 4"/>
</dbReference>
<organism evidence="1 2">
    <name type="scientific">Colletotrichum lupini</name>
    <dbReference type="NCBI Taxonomy" id="145971"/>
    <lineage>
        <taxon>Eukaryota</taxon>
        <taxon>Fungi</taxon>
        <taxon>Dikarya</taxon>
        <taxon>Ascomycota</taxon>
        <taxon>Pezizomycotina</taxon>
        <taxon>Sordariomycetes</taxon>
        <taxon>Hypocreomycetidae</taxon>
        <taxon>Glomerellales</taxon>
        <taxon>Glomerellaceae</taxon>
        <taxon>Colletotrichum</taxon>
        <taxon>Colletotrichum acutatum species complex</taxon>
    </lineage>
</organism>
<dbReference type="KEGG" id="clup:CLUP02_07378"/>
<protein>
    <submittedName>
        <fullName evidence="1">Uncharacterized protein</fullName>
    </submittedName>
</protein>
<sequence>MISKMHSQAIDLKTAPDSGSASTTTAAAVSIHDSTPSTFLLQAHNPMLVRKTCKLVWRGAVLRKQTLRLNNGRYGYSGELAQYSSNQNRRWCCASEADSVDSTPPIPAKVPRSGRAPSIRLPSLLASEQYQSLLDRLTFILQVLRTQTGRLGWPSGAFPTDLERRRRTLILVSDVGVIQCGTNTPVRMRFVYIHYSTAPPVPTALTGLRGNGIAKRSLIGLPRSSYSTNKSPVYHGLEPYEVTYDELFREQSSWPLFDHFTLQTTKQRGHPESSISRV</sequence>
<evidence type="ECO:0000313" key="1">
    <source>
        <dbReference type="EMBL" id="UQC81892.1"/>
    </source>
</evidence>
<dbReference type="AlphaFoldDB" id="A0A9Q8WGF9"/>
<dbReference type="EMBL" id="CP019476">
    <property type="protein sequence ID" value="UQC81892.1"/>
    <property type="molecule type" value="Genomic_DNA"/>
</dbReference>
<dbReference type="RefSeq" id="XP_049143516.1">
    <property type="nucleotide sequence ID" value="XM_049286373.1"/>
</dbReference>
<accession>A0A9Q8WGF9</accession>
<proteinExistence type="predicted"/>
<evidence type="ECO:0000313" key="2">
    <source>
        <dbReference type="Proteomes" id="UP000830671"/>
    </source>
</evidence>